<protein>
    <submittedName>
        <fullName evidence="2">Uncharacterized protein</fullName>
    </submittedName>
</protein>
<accession>X0Y0M0</accession>
<dbReference type="EMBL" id="BARS01042289">
    <property type="protein sequence ID" value="GAG40912.1"/>
    <property type="molecule type" value="Genomic_DNA"/>
</dbReference>
<dbReference type="AlphaFoldDB" id="X0Y0M0"/>
<reference evidence="2" key="1">
    <citation type="journal article" date="2014" name="Front. Microbiol.">
        <title>High frequency of phylogenetically diverse reductive dehalogenase-homologous genes in deep subseafloor sedimentary metagenomes.</title>
        <authorList>
            <person name="Kawai M."/>
            <person name="Futagami T."/>
            <person name="Toyoda A."/>
            <person name="Takaki Y."/>
            <person name="Nishi S."/>
            <person name="Hori S."/>
            <person name="Arai W."/>
            <person name="Tsubouchi T."/>
            <person name="Morono Y."/>
            <person name="Uchiyama I."/>
            <person name="Ito T."/>
            <person name="Fujiyama A."/>
            <person name="Inagaki F."/>
            <person name="Takami H."/>
        </authorList>
    </citation>
    <scope>NUCLEOTIDE SEQUENCE</scope>
    <source>
        <strain evidence="2">Expedition CK06-06</strain>
    </source>
</reference>
<feature type="non-terminal residue" evidence="2">
    <location>
        <position position="1"/>
    </location>
</feature>
<feature type="region of interest" description="Disordered" evidence="1">
    <location>
        <begin position="22"/>
        <end position="46"/>
    </location>
</feature>
<name>X0Y0M0_9ZZZZ</name>
<proteinExistence type="predicted"/>
<evidence type="ECO:0000256" key="1">
    <source>
        <dbReference type="SAM" id="MobiDB-lite"/>
    </source>
</evidence>
<organism evidence="2">
    <name type="scientific">marine sediment metagenome</name>
    <dbReference type="NCBI Taxonomy" id="412755"/>
    <lineage>
        <taxon>unclassified sequences</taxon>
        <taxon>metagenomes</taxon>
        <taxon>ecological metagenomes</taxon>
    </lineage>
</organism>
<comment type="caution">
    <text evidence="2">The sequence shown here is derived from an EMBL/GenBank/DDBJ whole genome shotgun (WGS) entry which is preliminary data.</text>
</comment>
<sequence>FSSLIQVGITLSKHLTEEEDLDLTNIEGSTAKAESSETGPPSNRRILIERPGDGVVTLGLYKRLILSLAGQVYVEHRTMPGWSGSLPFYAFKCQDHGTVVDYPHGYDQRLDCPRCYRERDFLRILTG</sequence>
<feature type="compositionally biased region" description="Polar residues" evidence="1">
    <location>
        <begin position="26"/>
        <end position="41"/>
    </location>
</feature>
<gene>
    <name evidence="2" type="ORF">S01H1_64182</name>
</gene>
<evidence type="ECO:0000313" key="2">
    <source>
        <dbReference type="EMBL" id="GAG40912.1"/>
    </source>
</evidence>